<feature type="topological domain" description="Mitochondrial matrix" evidence="12">
    <location>
        <begin position="1"/>
        <end position="2"/>
    </location>
</feature>
<comment type="caution">
    <text evidence="14">The sequence shown here is derived from an EMBL/GenBank/DDBJ whole genome shotgun (WGS) entry which is preliminary data.</text>
</comment>
<evidence type="ECO:0000256" key="11">
    <source>
        <dbReference type="ARBA" id="ARBA00023317"/>
    </source>
</evidence>
<feature type="modified residue" description="Pyruvic acid (Ser); by autocatalysis" evidence="12">
    <location>
        <position position="394"/>
    </location>
</feature>
<dbReference type="EMBL" id="BSXN01003176">
    <property type="protein sequence ID" value="GME78680.1"/>
    <property type="molecule type" value="Genomic_DNA"/>
</dbReference>
<comment type="subcellular location">
    <molecule>Phosphatidylserine decarboxylase 1 alpha chain</molecule>
    <subcellularLocation>
        <location evidence="12">Mitochondrion inner membrane</location>
        <topology evidence="12">Peripheral membrane protein</topology>
        <orientation evidence="12">Intermembrane side</orientation>
    </subcellularLocation>
    <text evidence="12">Anchored to the mitochondrial inner membrane through its interaction with the integral membrane beta chain.</text>
</comment>
<evidence type="ECO:0000256" key="5">
    <source>
        <dbReference type="ARBA" id="ARBA00022989"/>
    </source>
</evidence>
<evidence type="ECO:0000313" key="15">
    <source>
        <dbReference type="Proteomes" id="UP001165120"/>
    </source>
</evidence>
<evidence type="ECO:0000256" key="9">
    <source>
        <dbReference type="ARBA" id="ARBA00023239"/>
    </source>
</evidence>
<dbReference type="GO" id="GO:0004609">
    <property type="term" value="F:phosphatidylserine decarboxylase activity"/>
    <property type="evidence" value="ECO:0007669"/>
    <property type="project" value="UniProtKB-UniRule"/>
</dbReference>
<feature type="active site" description="Charge relay system; for autoendoproteolytic cleavage activity" evidence="12">
    <location>
        <position position="394"/>
    </location>
</feature>
<comment type="pathway">
    <text evidence="1">Lipid metabolism.</text>
</comment>
<feature type="compositionally biased region" description="Low complexity" evidence="13">
    <location>
        <begin position="306"/>
        <end position="321"/>
    </location>
</feature>
<keyword evidence="4 12" id="KW-0210">Decarboxylase</keyword>
<evidence type="ECO:0000256" key="4">
    <source>
        <dbReference type="ARBA" id="ARBA00022793"/>
    </source>
</evidence>
<dbReference type="HAMAP" id="MF_03208">
    <property type="entry name" value="PS_decarb_PSD_B_type1_euk"/>
    <property type="match status" value="1"/>
</dbReference>
<keyword evidence="8 12" id="KW-0594">Phospholipid biosynthesis</keyword>
<evidence type="ECO:0000256" key="10">
    <source>
        <dbReference type="ARBA" id="ARBA00023264"/>
    </source>
</evidence>
<reference evidence="14" key="1">
    <citation type="submission" date="2023-04" db="EMBL/GenBank/DDBJ databases">
        <title>Candida boidinii NBRC 10035.</title>
        <authorList>
            <person name="Ichikawa N."/>
            <person name="Sato H."/>
            <person name="Tonouchi N."/>
        </authorList>
    </citation>
    <scope>NUCLEOTIDE SEQUENCE</scope>
    <source>
        <strain evidence="14">NBRC 10035</strain>
    </source>
</reference>
<proteinExistence type="inferred from homology"/>
<dbReference type="AlphaFoldDB" id="A0A9W6WJV7"/>
<dbReference type="EC" id="4.1.1.65" evidence="12"/>
<evidence type="ECO:0000256" key="6">
    <source>
        <dbReference type="ARBA" id="ARBA00023098"/>
    </source>
</evidence>
<dbReference type="InterPro" id="IPR033661">
    <property type="entry name" value="PSD_type1_euk"/>
</dbReference>
<evidence type="ECO:0000313" key="14">
    <source>
        <dbReference type="EMBL" id="GME78680.1"/>
    </source>
</evidence>
<keyword evidence="9 12" id="KW-0456">Lyase</keyword>
<evidence type="ECO:0000256" key="2">
    <source>
        <dbReference type="ARBA" id="ARBA00022516"/>
    </source>
</evidence>
<gene>
    <name evidence="12" type="primary">PSD1</name>
    <name evidence="14" type="ORF">Cboi02_000589800</name>
</gene>
<dbReference type="Pfam" id="PF02666">
    <property type="entry name" value="PS_Dcarbxylase"/>
    <property type="match status" value="2"/>
</dbReference>
<feature type="topological domain" description="Mitochondrial intermembrane" evidence="12">
    <location>
        <begin position="2"/>
        <end position="427"/>
    </location>
</feature>
<name>A0A9W6WJV7_CANBO</name>
<comment type="function">
    <text evidence="12">Catalyzes the formation of phosphatidylethanolamine (PtdEtn) from phosphatidylserine (PtdSer). Plays a central role in phospholipid metabolism and in the interorganelle trafficking of phosphatidylserine.</text>
</comment>
<evidence type="ECO:0000256" key="7">
    <source>
        <dbReference type="ARBA" id="ARBA00023136"/>
    </source>
</evidence>
<evidence type="ECO:0000256" key="3">
    <source>
        <dbReference type="ARBA" id="ARBA00022692"/>
    </source>
</evidence>
<sequence length="427" mass="48307">MTLPIWLRSPGYKLYSYMFGVNLEEMQDPDLTHYNNLGEFFYRKIKPEARPIDETCDLICPCDGRVLKLGIVNEDGEIEQVKGMTYSIDALLGTHEASIHKKLAVPTFEIDYSDDLNEKDLEFLKLHKNSKDIDPQISKVKENKLISFEDEGDVSLKKSPISRIIKISNELLPDNKDNNNNSTVEKPQQQFSPNHTTISSSNSNTKLFYAVIYLAPGDYHRFHSPTNWVSCLRRHFVGELFSVAPYFQRTFQNLFVLNERVALLGYWKHGFFSMTPVGATNVGSIKINFDKDLTTNKIYENSKYSSNSATTSTINNTNADTQDSDSDDLTLVDTATTDDAESTITTNSQRTISEKRKKVIKNTCYEATYSKASKLLNGQPLFKGEEIGGFELGSTIVLVFEAPKNFEFSLKENQAIKLGQKIGDLKN</sequence>
<dbReference type="Proteomes" id="UP001165120">
    <property type="component" value="Unassembled WGS sequence"/>
</dbReference>
<keyword evidence="5 12" id="KW-1133">Transmembrane helix</keyword>
<dbReference type="PANTHER" id="PTHR10067:SF6">
    <property type="entry name" value="PHOSPHATIDYLSERINE DECARBOXYLASE PROENZYME, MITOCHONDRIAL"/>
    <property type="match status" value="1"/>
</dbReference>
<keyword evidence="7 12" id="KW-0472">Membrane</keyword>
<organism evidence="14 15">
    <name type="scientific">Candida boidinii</name>
    <name type="common">Yeast</name>
    <dbReference type="NCBI Taxonomy" id="5477"/>
    <lineage>
        <taxon>Eukaryota</taxon>
        <taxon>Fungi</taxon>
        <taxon>Dikarya</taxon>
        <taxon>Ascomycota</taxon>
        <taxon>Saccharomycotina</taxon>
        <taxon>Pichiomycetes</taxon>
        <taxon>Pichiales</taxon>
        <taxon>Pichiaceae</taxon>
        <taxon>Ogataea</taxon>
        <taxon>Ogataea/Candida clade</taxon>
    </lineage>
</organism>
<protein>
    <recommendedName>
        <fullName evidence="12">Phosphatidylserine decarboxylase proenzyme 1, mitochondrial</fullName>
        <ecNumber evidence="12">4.1.1.65</ecNumber>
    </recommendedName>
    <component>
        <recommendedName>
            <fullName evidence="12">Phosphatidylserine decarboxylase 1 beta chain</fullName>
        </recommendedName>
    </component>
    <component>
        <recommendedName>
            <fullName evidence="12">Phosphatidylserine decarboxylase 1 alpha chain</fullName>
        </recommendedName>
    </component>
</protein>
<dbReference type="GO" id="GO:0006646">
    <property type="term" value="P:phosphatidylethanolamine biosynthetic process"/>
    <property type="evidence" value="ECO:0007669"/>
    <property type="project" value="UniProtKB-UniRule"/>
</dbReference>
<dbReference type="GO" id="GO:0005743">
    <property type="term" value="C:mitochondrial inner membrane"/>
    <property type="evidence" value="ECO:0007669"/>
    <property type="project" value="UniProtKB-SubCell"/>
</dbReference>
<feature type="active site" description="Schiff-base intermediate with substrate; via pyruvic acid; for decarboxylase activity" evidence="12">
    <location>
        <position position="394"/>
    </location>
</feature>
<feature type="site" description="Cleavage (non-hydrolytic); by autocatalysis" evidence="12">
    <location>
        <begin position="393"/>
        <end position="394"/>
    </location>
</feature>
<comment type="pathway">
    <text evidence="12">Phospholipid metabolism; phosphatidylethanolamine biosynthesis; phosphatidylethanolamine from CDP-diacylglycerol: step 2/2.</text>
</comment>
<feature type="active site" description="Charge relay system; for autoendoproteolytic cleavage activity" evidence="12">
    <location>
        <position position="63"/>
    </location>
</feature>
<evidence type="ECO:0000256" key="12">
    <source>
        <dbReference type="HAMAP-Rule" id="MF_03208"/>
    </source>
</evidence>
<evidence type="ECO:0000256" key="8">
    <source>
        <dbReference type="ARBA" id="ARBA00023209"/>
    </source>
</evidence>
<feature type="region of interest" description="Disordered" evidence="13">
    <location>
        <begin position="306"/>
        <end position="327"/>
    </location>
</feature>
<feature type="chain" id="PRO_5041029796" description="Phosphatidylserine decarboxylase 1 beta chain" evidence="12">
    <location>
        <begin position="1"/>
        <end position="393"/>
    </location>
</feature>
<feature type="chain" id="PRO_5041029795" description="Phosphatidylserine decarboxylase 1 alpha chain" evidence="12">
    <location>
        <begin position="394"/>
        <end position="427"/>
    </location>
</feature>
<dbReference type="InterPro" id="IPR003817">
    <property type="entry name" value="PS_Dcarbxylase"/>
</dbReference>
<keyword evidence="15" id="KW-1185">Reference proteome</keyword>
<comment type="catalytic activity">
    <reaction evidence="12">
        <text>a 1,2-diacyl-sn-glycero-3-phospho-L-serine + H(+) = a 1,2-diacyl-sn-glycero-3-phosphoethanolamine + CO2</text>
        <dbReference type="Rhea" id="RHEA:20828"/>
        <dbReference type="ChEBI" id="CHEBI:15378"/>
        <dbReference type="ChEBI" id="CHEBI:16526"/>
        <dbReference type="ChEBI" id="CHEBI:57262"/>
        <dbReference type="ChEBI" id="CHEBI:64612"/>
        <dbReference type="EC" id="4.1.1.65"/>
    </reaction>
</comment>
<comment type="subunit">
    <text evidence="12">Heterodimer of a large membrane-associated beta subunit and a small pyruvoyl-containing alpha subunit.</text>
</comment>
<evidence type="ECO:0000256" key="1">
    <source>
        <dbReference type="ARBA" id="ARBA00005189"/>
    </source>
</evidence>
<comment type="subcellular location">
    <molecule>Phosphatidylserine decarboxylase 1 beta chain</molecule>
    <subcellularLocation>
        <location evidence="12">Mitochondrion inner membrane</location>
        <topology evidence="12">Single-pass membrane protein</topology>
        <orientation evidence="12">Intermembrane side</orientation>
    </subcellularLocation>
</comment>
<keyword evidence="12" id="KW-0999">Mitochondrion inner membrane</keyword>
<feature type="region of interest" description="Disordered" evidence="13">
    <location>
        <begin position="172"/>
        <end position="198"/>
    </location>
</feature>
<keyword evidence="12" id="KW-0865">Zymogen</keyword>
<feature type="active site" description="Charge relay system; for autoendoproteolytic cleavage activity" evidence="12">
    <location>
        <position position="223"/>
    </location>
</feature>
<keyword evidence="6 12" id="KW-0443">Lipid metabolism</keyword>
<comment type="cofactor">
    <cofactor evidence="12">
        <name>pyruvate</name>
        <dbReference type="ChEBI" id="CHEBI:15361"/>
    </cofactor>
    <text evidence="12">Binds 1 pyruvoyl group covalently per subunit.</text>
</comment>
<keyword evidence="2 12" id="KW-0444">Lipid biosynthesis</keyword>
<comment type="PTM">
    <text evidence="12">Is synthesized initially as an inactive proenzyme. Formation of the active enzyme involves a self-maturation process in which the active site pyruvoyl group is generated from an internal serine residue via an autocatalytic post-translational modification. Two non-identical subunits are generated from the proenzyme in this reaction, and the pyruvate is formed at the N-terminus of the alpha chain, which is derived from the carboxyl end of the proenzyme. The autoendoproteolytic cleavage occurs by a canonical serine protease mechanism, in which the side chain hydroxyl group of the serine supplies its oxygen atom to form the C-terminus of the beta chain, while the remainder of the serine residue undergoes an oxidative deamination to produce ammonia and the pyruvoyl prosthetic group on the alpha chain. During this reaction, the Ser that is part of the protease active site of the proenzyme becomes the pyruvoyl prosthetic group, which constitutes an essential element of the active site of the mature decarboxylase.</text>
</comment>
<dbReference type="GO" id="GO:0016540">
    <property type="term" value="P:protein autoprocessing"/>
    <property type="evidence" value="ECO:0007669"/>
    <property type="project" value="UniProtKB-UniRule"/>
</dbReference>
<keyword evidence="3 12" id="KW-0812">Transmembrane</keyword>
<keyword evidence="10 12" id="KW-1208">Phospholipid metabolism</keyword>
<keyword evidence="12" id="KW-0496">Mitochondrion</keyword>
<evidence type="ECO:0000256" key="13">
    <source>
        <dbReference type="SAM" id="MobiDB-lite"/>
    </source>
</evidence>
<dbReference type="InterPro" id="IPR033177">
    <property type="entry name" value="PSD-B"/>
</dbReference>
<dbReference type="NCBIfam" id="TIGR00163">
    <property type="entry name" value="PS_decarb"/>
    <property type="match status" value="1"/>
</dbReference>
<dbReference type="PANTHER" id="PTHR10067">
    <property type="entry name" value="PHOSPHATIDYLSERINE DECARBOXYLASE"/>
    <property type="match status" value="1"/>
</dbReference>
<keyword evidence="11 12" id="KW-0670">Pyruvate</keyword>
<accession>A0A9W6WJV7</accession>
<feature type="compositionally biased region" description="Polar residues" evidence="13">
    <location>
        <begin position="178"/>
        <end position="191"/>
    </location>
</feature>
<comment type="similarity">
    <text evidence="12">Belongs to the phosphatidylserine decarboxylase family. PSD-B subfamily. Eukaryotic type I sub-subfamily.</text>
</comment>